<feature type="compositionally biased region" description="Basic and acidic residues" evidence="1">
    <location>
        <begin position="58"/>
        <end position="73"/>
    </location>
</feature>
<dbReference type="AlphaFoldDB" id="A0AAV6K9X6"/>
<keyword evidence="3" id="KW-1185">Reference proteome</keyword>
<accession>A0AAV6K9X6</accession>
<proteinExistence type="predicted"/>
<feature type="region of interest" description="Disordered" evidence="1">
    <location>
        <begin position="302"/>
        <end position="321"/>
    </location>
</feature>
<name>A0AAV6K9X6_9ERIC</name>
<evidence type="ECO:0000313" key="3">
    <source>
        <dbReference type="Proteomes" id="UP000823749"/>
    </source>
</evidence>
<feature type="region of interest" description="Disordered" evidence="1">
    <location>
        <begin position="47"/>
        <end position="82"/>
    </location>
</feature>
<evidence type="ECO:0000313" key="2">
    <source>
        <dbReference type="EMBL" id="KAG5549280.1"/>
    </source>
</evidence>
<reference evidence="2" key="1">
    <citation type="submission" date="2020-08" db="EMBL/GenBank/DDBJ databases">
        <title>Plant Genome Project.</title>
        <authorList>
            <person name="Zhang R.-G."/>
        </authorList>
    </citation>
    <scope>NUCLEOTIDE SEQUENCE</scope>
    <source>
        <strain evidence="2">WSP0</strain>
        <tissue evidence="2">Leaf</tissue>
    </source>
</reference>
<comment type="caution">
    <text evidence="2">The sequence shown here is derived from an EMBL/GenBank/DDBJ whole genome shotgun (WGS) entry which is preliminary data.</text>
</comment>
<dbReference type="Proteomes" id="UP000823749">
    <property type="component" value="Chromosome 5"/>
</dbReference>
<gene>
    <name evidence="2" type="ORF">RHGRI_014587</name>
</gene>
<dbReference type="EMBL" id="JACTNZ010000005">
    <property type="protein sequence ID" value="KAG5549280.1"/>
    <property type="molecule type" value="Genomic_DNA"/>
</dbReference>
<dbReference type="EMBL" id="JACTNZ010000005">
    <property type="protein sequence ID" value="KAG5549279.1"/>
    <property type="molecule type" value="Genomic_DNA"/>
</dbReference>
<evidence type="ECO:0000256" key="1">
    <source>
        <dbReference type="SAM" id="MobiDB-lite"/>
    </source>
</evidence>
<sequence length="321" mass="36383">MLLHELNISTTWNVTCELLPRANVISELYSPTNNVLHKRGCQHVLIKRSDKPSAPPQLREEQPKAGHHHELNRQRPRYSRRQPAPALQDLLHPNLHNQAHPVEYKKPRDLPRGPPPAQVVEYQLVHYGRHHERDEHGRQRGPLPAQDPRPDAEGGTVYGGAKDAGDHDVPPPSPEVLERGGEVGLVELWLELGPHRGSSQGCHHGEHDFQHKVYVEAVKDQNDLGMNMLTVVINTYKGGYEENLYGVIPKRFVAILGILRRWVLFGLGFWRWVGLDFDGETTDGEELGERERGVRERAFVEGEEEDFEIGKPGDEEGGARR</sequence>
<organism evidence="2 3">
    <name type="scientific">Rhododendron griersonianum</name>
    <dbReference type="NCBI Taxonomy" id="479676"/>
    <lineage>
        <taxon>Eukaryota</taxon>
        <taxon>Viridiplantae</taxon>
        <taxon>Streptophyta</taxon>
        <taxon>Embryophyta</taxon>
        <taxon>Tracheophyta</taxon>
        <taxon>Spermatophyta</taxon>
        <taxon>Magnoliopsida</taxon>
        <taxon>eudicotyledons</taxon>
        <taxon>Gunneridae</taxon>
        <taxon>Pentapetalae</taxon>
        <taxon>asterids</taxon>
        <taxon>Ericales</taxon>
        <taxon>Ericaceae</taxon>
        <taxon>Ericoideae</taxon>
        <taxon>Rhodoreae</taxon>
        <taxon>Rhododendron</taxon>
    </lineage>
</organism>
<feature type="compositionally biased region" description="Basic and acidic residues" evidence="1">
    <location>
        <begin position="308"/>
        <end position="321"/>
    </location>
</feature>
<feature type="region of interest" description="Disordered" evidence="1">
    <location>
        <begin position="130"/>
        <end position="177"/>
    </location>
</feature>
<protein>
    <submittedName>
        <fullName evidence="2">Uncharacterized protein</fullName>
    </submittedName>
</protein>